<gene>
    <name evidence="1" type="ORF">DM02DRAFT_662003</name>
</gene>
<name>A0A2V1D814_9PLEO</name>
<protein>
    <submittedName>
        <fullName evidence="1">Uncharacterized protein</fullName>
    </submittedName>
</protein>
<dbReference type="Proteomes" id="UP000244855">
    <property type="component" value="Unassembled WGS sequence"/>
</dbReference>
<proteinExistence type="predicted"/>
<sequence length="153" mass="18297">MPFFSHDPEIEKQKIMESPAPKFLHSISQMELAMDGDLWNEPYLMKIHQAILMIDRCIMLAEEVMKQVTWERRRPVVEMVLWRAYKTRDDNWRESRVPDGQQESQDMKEIRQWADKHFMTKMSQLESIVQRAEQHLDAKFSTDTRSFHGESLA</sequence>
<dbReference type="AlphaFoldDB" id="A0A2V1D814"/>
<keyword evidence="2" id="KW-1185">Reference proteome</keyword>
<organism evidence="1 2">
    <name type="scientific">Periconia macrospinosa</name>
    <dbReference type="NCBI Taxonomy" id="97972"/>
    <lineage>
        <taxon>Eukaryota</taxon>
        <taxon>Fungi</taxon>
        <taxon>Dikarya</taxon>
        <taxon>Ascomycota</taxon>
        <taxon>Pezizomycotina</taxon>
        <taxon>Dothideomycetes</taxon>
        <taxon>Pleosporomycetidae</taxon>
        <taxon>Pleosporales</taxon>
        <taxon>Massarineae</taxon>
        <taxon>Periconiaceae</taxon>
        <taxon>Periconia</taxon>
    </lineage>
</organism>
<reference evidence="1 2" key="1">
    <citation type="journal article" date="2018" name="Sci. Rep.">
        <title>Comparative genomics provides insights into the lifestyle and reveals functional heterogeneity of dark septate endophytic fungi.</title>
        <authorList>
            <person name="Knapp D.G."/>
            <person name="Nemeth J.B."/>
            <person name="Barry K."/>
            <person name="Hainaut M."/>
            <person name="Henrissat B."/>
            <person name="Johnson J."/>
            <person name="Kuo A."/>
            <person name="Lim J.H.P."/>
            <person name="Lipzen A."/>
            <person name="Nolan M."/>
            <person name="Ohm R.A."/>
            <person name="Tamas L."/>
            <person name="Grigoriev I.V."/>
            <person name="Spatafora J.W."/>
            <person name="Nagy L.G."/>
            <person name="Kovacs G.M."/>
        </authorList>
    </citation>
    <scope>NUCLEOTIDE SEQUENCE [LARGE SCALE GENOMIC DNA]</scope>
    <source>
        <strain evidence="1 2">DSE2036</strain>
    </source>
</reference>
<evidence type="ECO:0000313" key="2">
    <source>
        <dbReference type="Proteomes" id="UP000244855"/>
    </source>
</evidence>
<evidence type="ECO:0000313" key="1">
    <source>
        <dbReference type="EMBL" id="PVH93394.1"/>
    </source>
</evidence>
<dbReference type="EMBL" id="KZ805592">
    <property type="protein sequence ID" value="PVH93394.1"/>
    <property type="molecule type" value="Genomic_DNA"/>
</dbReference>
<accession>A0A2V1D814</accession>